<dbReference type="SMART" id="SM01329">
    <property type="entry name" value="Iso_dh"/>
    <property type="match status" value="1"/>
</dbReference>
<evidence type="ECO:0000256" key="2">
    <source>
        <dbReference type="ARBA" id="ARBA00007769"/>
    </source>
</evidence>
<dbReference type="GO" id="GO:0019298">
    <property type="term" value="P:coenzyme B biosynthetic process"/>
    <property type="evidence" value="ECO:0007669"/>
    <property type="project" value="UniProtKB-ARBA"/>
</dbReference>
<comment type="similarity">
    <text evidence="2">Belongs to the isocitrate and isopropylmalate dehydrogenases family.</text>
</comment>
<dbReference type="GO" id="GO:0004449">
    <property type="term" value="F:isocitrate dehydrogenase (NAD+) activity"/>
    <property type="evidence" value="ECO:0007669"/>
    <property type="project" value="UniProtKB-EC"/>
</dbReference>
<comment type="cofactor">
    <cofactor evidence="1">
        <name>Mg(2+)</name>
        <dbReference type="ChEBI" id="CHEBI:18420"/>
    </cofactor>
</comment>
<dbReference type="PANTHER" id="PTHR11835">
    <property type="entry name" value="DECARBOXYLATING DEHYDROGENASES-ISOCITRATE, ISOPROPYLMALATE, TARTRATE"/>
    <property type="match status" value="1"/>
</dbReference>
<keyword evidence="6" id="KW-0520">NAD</keyword>
<dbReference type="RefSeq" id="WP_075055739.1">
    <property type="nucleotide sequence ID" value="NZ_CP007536.1"/>
</dbReference>
<evidence type="ECO:0000313" key="8">
    <source>
        <dbReference type="EMBL" id="AIC17124.1"/>
    </source>
</evidence>
<dbReference type="Proteomes" id="UP000027093">
    <property type="component" value="Chromosome"/>
</dbReference>
<feature type="domain" description="Isopropylmalate dehydrogenase-like" evidence="7">
    <location>
        <begin position="6"/>
        <end position="332"/>
    </location>
</feature>
<dbReference type="Gene3D" id="3.40.718.10">
    <property type="entry name" value="Isopropylmalate Dehydrogenase"/>
    <property type="match status" value="1"/>
</dbReference>
<sequence>MAKKTTAAIIRGDGTGPELVNAMVKVLKACNTKIELVQCDAGSEWWEKNGGNSYISPEVWKLLEDSDACFKGPTTTVPVPNAPRSVAVSIRQKFQLYGNLRPIKTYANAEKQLDFICVREATEGLYAGIEFKTSDDSAIAIRKTTRKGCDRIARKAFEVAKDYGWKKVVAITKRNILKETDGIFWSSIENAGKGFKGIEYEEYYIDNMTQQLVKNPERFNKNVLVSTNLFMDVISECASGNVGSIGNVYSGNYGDDYAMFEPAHGSAPKYAGKDKVNPVATILSGAWMADYLGEREICKAIFKATEDVINENKYVTYDLGGTASLSKMADQIATRAAKLLKK</sequence>
<evidence type="ECO:0000256" key="5">
    <source>
        <dbReference type="ARBA" id="ARBA00023002"/>
    </source>
</evidence>
<keyword evidence="4" id="KW-0460">Magnesium</keyword>
<keyword evidence="3" id="KW-0479">Metal-binding</keyword>
<dbReference type="KEGG" id="nvn:NVIE_028500"/>
<dbReference type="FunFam" id="3.40.718.10:FF:000019">
    <property type="entry name" value="Homoisocitrate dehydrogenase"/>
    <property type="match status" value="1"/>
</dbReference>
<evidence type="ECO:0000256" key="4">
    <source>
        <dbReference type="ARBA" id="ARBA00022842"/>
    </source>
</evidence>
<dbReference type="STRING" id="926571.NVIE_028500"/>
<accession>A0A060HKT0</accession>
<organism evidence="8 9">
    <name type="scientific">Nitrososphaera viennensis EN76</name>
    <dbReference type="NCBI Taxonomy" id="926571"/>
    <lineage>
        <taxon>Archaea</taxon>
        <taxon>Nitrososphaerota</taxon>
        <taxon>Nitrososphaeria</taxon>
        <taxon>Nitrososphaerales</taxon>
        <taxon>Nitrososphaeraceae</taxon>
        <taxon>Nitrososphaera</taxon>
    </lineage>
</organism>
<dbReference type="AlphaFoldDB" id="A0A060HKT0"/>
<dbReference type="EMBL" id="CP007536">
    <property type="protein sequence ID" value="AIC17124.1"/>
    <property type="molecule type" value="Genomic_DNA"/>
</dbReference>
<reference evidence="8 9" key="1">
    <citation type="journal article" date="2014" name="Int. J. Syst. Evol. Microbiol.">
        <title>Nitrososphaera viennensis gen. nov., sp. nov., an aerobic and mesophilic, ammonia-oxidizing archaeon from soil and a member of the archaeal phylum Thaumarchaeota.</title>
        <authorList>
            <person name="Stieglmeier M."/>
            <person name="Klingl A."/>
            <person name="Alves R.J."/>
            <person name="Rittmann S.K."/>
            <person name="Melcher M."/>
            <person name="Leisch N."/>
            <person name="Schleper C."/>
        </authorList>
    </citation>
    <scope>NUCLEOTIDE SEQUENCE [LARGE SCALE GENOMIC DNA]</scope>
    <source>
        <strain evidence="8">EN76</strain>
    </source>
</reference>
<evidence type="ECO:0000256" key="6">
    <source>
        <dbReference type="ARBA" id="ARBA00023027"/>
    </source>
</evidence>
<proteinExistence type="inferred from homology"/>
<evidence type="ECO:0000256" key="1">
    <source>
        <dbReference type="ARBA" id="ARBA00001946"/>
    </source>
</evidence>
<evidence type="ECO:0000256" key="3">
    <source>
        <dbReference type="ARBA" id="ARBA00022723"/>
    </source>
</evidence>
<dbReference type="GeneID" id="74948084"/>
<keyword evidence="9" id="KW-1185">Reference proteome</keyword>
<dbReference type="HOGENOM" id="CLU_031953_0_1_2"/>
<dbReference type="SUPFAM" id="SSF53659">
    <property type="entry name" value="Isocitrate/Isopropylmalate dehydrogenase-like"/>
    <property type="match status" value="1"/>
</dbReference>
<protein>
    <submittedName>
        <fullName evidence="8">Putative isocitrate/isopropylmalate dehydrogenase</fullName>
        <ecNumber evidence="8">1.1.1.-</ecNumber>
        <ecNumber evidence="8">1.1.1.41</ecNumber>
    </submittedName>
</protein>
<dbReference type="GO" id="GO:0006099">
    <property type="term" value="P:tricarboxylic acid cycle"/>
    <property type="evidence" value="ECO:0007669"/>
    <property type="project" value="TreeGrafter"/>
</dbReference>
<gene>
    <name evidence="8" type="primary">icd</name>
    <name evidence="8" type="ORF">NVIE_028500</name>
</gene>
<dbReference type="EC" id="1.1.1.-" evidence="8"/>
<dbReference type="PANTHER" id="PTHR11835:SF77">
    <property type="entry name" value="ISOCITRATE_ISOPROPYLMALATE DEHYDROGENASE FAMILY PROTEIN"/>
    <property type="match status" value="1"/>
</dbReference>
<dbReference type="EC" id="1.1.1.41" evidence="8"/>
<dbReference type="GO" id="GO:0006102">
    <property type="term" value="P:isocitrate metabolic process"/>
    <property type="evidence" value="ECO:0007669"/>
    <property type="project" value="TreeGrafter"/>
</dbReference>
<dbReference type="InterPro" id="IPR024084">
    <property type="entry name" value="IsoPropMal-DH-like_dom"/>
</dbReference>
<dbReference type="GO" id="GO:0046872">
    <property type="term" value="F:metal ion binding"/>
    <property type="evidence" value="ECO:0007669"/>
    <property type="project" value="UniProtKB-KW"/>
</dbReference>
<name>A0A060HKT0_9ARCH</name>
<evidence type="ECO:0000259" key="7">
    <source>
        <dbReference type="SMART" id="SM01329"/>
    </source>
</evidence>
<keyword evidence="5 8" id="KW-0560">Oxidoreductase</keyword>
<dbReference type="OrthoDB" id="6813at2157"/>
<dbReference type="Pfam" id="PF00180">
    <property type="entry name" value="Iso_dh"/>
    <property type="match status" value="1"/>
</dbReference>
<evidence type="ECO:0000313" key="9">
    <source>
        <dbReference type="Proteomes" id="UP000027093"/>
    </source>
</evidence>